<dbReference type="GO" id="GO:0016579">
    <property type="term" value="P:protein deubiquitination"/>
    <property type="evidence" value="ECO:0007669"/>
    <property type="project" value="InterPro"/>
</dbReference>
<evidence type="ECO:0000256" key="7">
    <source>
        <dbReference type="SAM" id="MobiDB-lite"/>
    </source>
</evidence>
<feature type="compositionally biased region" description="Basic and acidic residues" evidence="7">
    <location>
        <begin position="1"/>
        <end position="15"/>
    </location>
</feature>
<keyword evidence="3 6" id="KW-0833">Ubl conjugation pathway</keyword>
<dbReference type="OrthoDB" id="429671at2759"/>
<dbReference type="EMBL" id="JAAAJA010000084">
    <property type="protein sequence ID" value="KAG0263031.1"/>
    <property type="molecule type" value="Genomic_DNA"/>
</dbReference>
<accession>A0A9P6QBJ4</accession>
<dbReference type="EC" id="3.4.19.12" evidence="6"/>
<evidence type="ECO:0000259" key="8">
    <source>
        <dbReference type="PROSITE" id="PS50235"/>
    </source>
</evidence>
<dbReference type="PROSITE" id="PS00973">
    <property type="entry name" value="USP_2"/>
    <property type="match status" value="1"/>
</dbReference>
<sequence>MTLWDEDKAKAKGELSYDPQQGPAFGQLTREDISKVVKKDDVDVVVWSIGKRPKAGFPSKIRTLPSNSLSSGFVLQQDGAVKPSDGSLAATGDSAPASVVGPGVIDAVAKNVLTTDAAAPATPSASSKPTWAELLRSKNQPSPSTPSTANGTPNLKSVEGSKASNVNGVKFDGIADVLHKFKPTYTSSLIQPRGLVNNGNMCFMNAILQPLLHCPPFYNLLMQIGKHVAHSFKSSTPLVDSLIMFLNEFHVSKKNQPDYGPPFVPEYVYDALRGLKRFDSMKGRQEDCQEFLGYLLDGLHEEFFAAMKEKPAGSEANGHLEHDDSDSGASKDEWMEVTGSKNKASYTRSTQFSETPISIIFSGQLRSILRIPTQKDSVTLEPFQSLQLDLTPDNVYTIEDALRNSTMAEKLDGFTSAEKGGIPVEATKKIFIEHVPPVLVLHLKRFIYKDGGTQKLHKQVGYKTVLNLQPDLISPSRRPAGAIPYKLFGVVYHHGRTAAGGHYTCDILRQNAEWLHIDDTNITVISEADVTVDMNSSTDYSGSKQHMNGVSGKNIASESTAFAAALSASSVAASKASDGVAYVLFYIRSDQKDSPVPPMSIASSPATPKGSSMSKPITNGASQARSGATTPHAWSVPKK</sequence>
<evidence type="ECO:0000256" key="2">
    <source>
        <dbReference type="ARBA" id="ARBA00022670"/>
    </source>
</evidence>
<dbReference type="AlphaFoldDB" id="A0A9P6QBJ4"/>
<dbReference type="Proteomes" id="UP000726737">
    <property type="component" value="Unassembled WGS sequence"/>
</dbReference>
<dbReference type="InterPro" id="IPR028889">
    <property type="entry name" value="USP"/>
</dbReference>
<feature type="region of interest" description="Disordered" evidence="7">
    <location>
        <begin position="314"/>
        <end position="336"/>
    </location>
</feature>
<dbReference type="Gene3D" id="3.90.70.10">
    <property type="entry name" value="Cysteine proteinases"/>
    <property type="match status" value="1"/>
</dbReference>
<comment type="catalytic activity">
    <reaction evidence="1 6">
        <text>Thiol-dependent hydrolysis of ester, thioester, amide, peptide and isopeptide bonds formed by the C-terminal Gly of ubiquitin (a 76-residue protein attached to proteins as an intracellular targeting signal).</text>
        <dbReference type="EC" id="3.4.19.12"/>
    </reaction>
</comment>
<organism evidence="9 10">
    <name type="scientific">Mortierella polycephala</name>
    <dbReference type="NCBI Taxonomy" id="41804"/>
    <lineage>
        <taxon>Eukaryota</taxon>
        <taxon>Fungi</taxon>
        <taxon>Fungi incertae sedis</taxon>
        <taxon>Mucoromycota</taxon>
        <taxon>Mortierellomycotina</taxon>
        <taxon>Mortierellomycetes</taxon>
        <taxon>Mortierellales</taxon>
        <taxon>Mortierellaceae</taxon>
        <taxon>Mortierella</taxon>
    </lineage>
</organism>
<evidence type="ECO:0000313" key="10">
    <source>
        <dbReference type="Proteomes" id="UP000726737"/>
    </source>
</evidence>
<dbReference type="InterPro" id="IPR001394">
    <property type="entry name" value="Peptidase_C19_UCH"/>
</dbReference>
<evidence type="ECO:0000313" key="9">
    <source>
        <dbReference type="EMBL" id="KAG0263031.1"/>
    </source>
</evidence>
<keyword evidence="4 6" id="KW-0378">Hydrolase</keyword>
<dbReference type="Pfam" id="PF00443">
    <property type="entry name" value="UCH"/>
    <property type="match status" value="1"/>
</dbReference>
<feature type="region of interest" description="Disordered" evidence="7">
    <location>
        <begin position="593"/>
        <end position="639"/>
    </location>
</feature>
<feature type="region of interest" description="Disordered" evidence="7">
    <location>
        <begin position="1"/>
        <end position="23"/>
    </location>
</feature>
<dbReference type="PROSITE" id="PS00972">
    <property type="entry name" value="USP_1"/>
    <property type="match status" value="1"/>
</dbReference>
<comment type="caution">
    <text evidence="9">The sequence shown here is derived from an EMBL/GenBank/DDBJ whole genome shotgun (WGS) entry which is preliminary data.</text>
</comment>
<name>A0A9P6QBJ4_9FUNG</name>
<dbReference type="GO" id="GO:0004843">
    <property type="term" value="F:cysteine-type deubiquitinase activity"/>
    <property type="evidence" value="ECO:0007669"/>
    <property type="project" value="UniProtKB-UniRule"/>
</dbReference>
<feature type="compositionally biased region" description="Polar residues" evidence="7">
    <location>
        <begin position="601"/>
        <end position="629"/>
    </location>
</feature>
<evidence type="ECO:0000256" key="1">
    <source>
        <dbReference type="ARBA" id="ARBA00000707"/>
    </source>
</evidence>
<dbReference type="SUPFAM" id="SSF54001">
    <property type="entry name" value="Cysteine proteinases"/>
    <property type="match status" value="1"/>
</dbReference>
<proteinExistence type="inferred from homology"/>
<evidence type="ECO:0000256" key="4">
    <source>
        <dbReference type="ARBA" id="ARBA00022801"/>
    </source>
</evidence>
<keyword evidence="10" id="KW-1185">Reference proteome</keyword>
<feature type="domain" description="USP" evidence="8">
    <location>
        <begin position="193"/>
        <end position="589"/>
    </location>
</feature>
<reference evidence="9" key="1">
    <citation type="journal article" date="2020" name="Fungal Divers.">
        <title>Resolving the Mortierellaceae phylogeny through synthesis of multi-gene phylogenetics and phylogenomics.</title>
        <authorList>
            <person name="Vandepol N."/>
            <person name="Liber J."/>
            <person name="Desiro A."/>
            <person name="Na H."/>
            <person name="Kennedy M."/>
            <person name="Barry K."/>
            <person name="Grigoriev I.V."/>
            <person name="Miller A.N."/>
            <person name="O'Donnell K."/>
            <person name="Stajich J.E."/>
            <person name="Bonito G."/>
        </authorList>
    </citation>
    <scope>NUCLEOTIDE SEQUENCE</scope>
    <source>
        <strain evidence="9">KOD948</strain>
    </source>
</reference>
<dbReference type="InterPro" id="IPR050164">
    <property type="entry name" value="Peptidase_C19"/>
</dbReference>
<keyword evidence="2 6" id="KW-0645">Protease</keyword>
<comment type="similarity">
    <text evidence="6">Belongs to the peptidase C19 family.</text>
</comment>
<dbReference type="GO" id="GO:0006508">
    <property type="term" value="P:proteolysis"/>
    <property type="evidence" value="ECO:0007669"/>
    <property type="project" value="UniProtKB-KW"/>
</dbReference>
<feature type="region of interest" description="Disordered" evidence="7">
    <location>
        <begin position="136"/>
        <end position="161"/>
    </location>
</feature>
<dbReference type="InterPro" id="IPR038765">
    <property type="entry name" value="Papain-like_cys_pep_sf"/>
</dbReference>
<dbReference type="GO" id="GO:0005829">
    <property type="term" value="C:cytosol"/>
    <property type="evidence" value="ECO:0007669"/>
    <property type="project" value="TreeGrafter"/>
</dbReference>
<dbReference type="PANTHER" id="PTHR24006">
    <property type="entry name" value="UBIQUITIN CARBOXYL-TERMINAL HYDROLASE"/>
    <property type="match status" value="1"/>
</dbReference>
<evidence type="ECO:0000256" key="6">
    <source>
        <dbReference type="RuleBase" id="RU366025"/>
    </source>
</evidence>
<evidence type="ECO:0000256" key="3">
    <source>
        <dbReference type="ARBA" id="ARBA00022786"/>
    </source>
</evidence>
<evidence type="ECO:0000256" key="5">
    <source>
        <dbReference type="ARBA" id="ARBA00022807"/>
    </source>
</evidence>
<dbReference type="GO" id="GO:0005634">
    <property type="term" value="C:nucleus"/>
    <property type="evidence" value="ECO:0007669"/>
    <property type="project" value="TreeGrafter"/>
</dbReference>
<feature type="compositionally biased region" description="Polar residues" evidence="7">
    <location>
        <begin position="137"/>
        <end position="155"/>
    </location>
</feature>
<protein>
    <recommendedName>
        <fullName evidence="6">Ubiquitin carboxyl-terminal hydrolase</fullName>
        <ecNumber evidence="6">3.4.19.12</ecNumber>
    </recommendedName>
</protein>
<keyword evidence="5 6" id="KW-0788">Thiol protease</keyword>
<dbReference type="InterPro" id="IPR018200">
    <property type="entry name" value="USP_CS"/>
</dbReference>
<gene>
    <name evidence="9" type="ORF">BG011_009428</name>
</gene>
<dbReference type="PANTHER" id="PTHR24006:SF687">
    <property type="entry name" value="UBIQUITIN CARBOXYL-TERMINAL HYDROLASE 10"/>
    <property type="match status" value="1"/>
</dbReference>
<dbReference type="PROSITE" id="PS50235">
    <property type="entry name" value="USP_3"/>
    <property type="match status" value="1"/>
</dbReference>